<dbReference type="RefSeq" id="WP_253757196.1">
    <property type="nucleotide sequence ID" value="NZ_BAABKA010000012.1"/>
</dbReference>
<comment type="caution">
    <text evidence="3">The sequence shown here is derived from an EMBL/GenBank/DDBJ whole genome shotgun (WGS) entry which is preliminary data.</text>
</comment>
<dbReference type="SUPFAM" id="SSF81923">
    <property type="entry name" value="Double Clp-N motif"/>
    <property type="match status" value="1"/>
</dbReference>
<organism evidence="3 4">
    <name type="scientific">Nonomuraea thailandensis</name>
    <dbReference type="NCBI Taxonomy" id="1188745"/>
    <lineage>
        <taxon>Bacteria</taxon>
        <taxon>Bacillati</taxon>
        <taxon>Actinomycetota</taxon>
        <taxon>Actinomycetes</taxon>
        <taxon>Streptosporangiales</taxon>
        <taxon>Streptosporangiaceae</taxon>
        <taxon>Nonomuraea</taxon>
    </lineage>
</organism>
<name>A0A9X2KC19_9ACTN</name>
<accession>A0A9X2KC19</accession>
<dbReference type="AlphaFoldDB" id="A0A9X2KC19"/>
<keyword evidence="1" id="KW-0677">Repeat</keyword>
<dbReference type="PROSITE" id="PS51903">
    <property type="entry name" value="CLP_R"/>
    <property type="match status" value="1"/>
</dbReference>
<evidence type="ECO:0000313" key="4">
    <source>
        <dbReference type="Proteomes" id="UP001139648"/>
    </source>
</evidence>
<proteinExistence type="predicted"/>
<evidence type="ECO:0000313" key="3">
    <source>
        <dbReference type="EMBL" id="MCP2364571.1"/>
    </source>
</evidence>
<protein>
    <submittedName>
        <fullName evidence="3">ATP-dependent Clp protease ATP-binding subunit ClpA</fullName>
    </submittedName>
</protein>
<dbReference type="EMBL" id="JAMZEB010000002">
    <property type="protein sequence ID" value="MCP2364571.1"/>
    <property type="molecule type" value="Genomic_DNA"/>
</dbReference>
<feature type="domain" description="Clp R" evidence="2">
    <location>
        <begin position="11"/>
        <end position="135"/>
    </location>
</feature>
<reference evidence="3" key="1">
    <citation type="submission" date="2022-06" db="EMBL/GenBank/DDBJ databases">
        <title>Sequencing the genomes of 1000 actinobacteria strains.</title>
        <authorList>
            <person name="Klenk H.-P."/>
        </authorList>
    </citation>
    <scope>NUCLEOTIDE SEQUENCE</scope>
    <source>
        <strain evidence="3">DSM 46694</strain>
    </source>
</reference>
<dbReference type="InterPro" id="IPR036628">
    <property type="entry name" value="Clp_N_dom_sf"/>
</dbReference>
<evidence type="ECO:0000259" key="2">
    <source>
        <dbReference type="PROSITE" id="PS51903"/>
    </source>
</evidence>
<keyword evidence="3" id="KW-0547">Nucleotide-binding</keyword>
<dbReference type="Proteomes" id="UP001139648">
    <property type="component" value="Unassembled WGS sequence"/>
</dbReference>
<keyword evidence="4" id="KW-1185">Reference proteome</keyword>
<sequence>MLRKRNRRQPLERLLTARARRVLELAEQEATARGHDEATGDHLLAALACLGEGVAVTTLAGLGVDPGGTRGPAVSAGLGRLTELARQEAAELGHRYVGTEHLLLGLLHEGGTAALGVGLEQAREQVVKVLRGHAP</sequence>
<dbReference type="Gene3D" id="1.10.1780.10">
    <property type="entry name" value="Clp, N-terminal domain"/>
    <property type="match status" value="2"/>
</dbReference>
<dbReference type="GO" id="GO:0006508">
    <property type="term" value="P:proteolysis"/>
    <property type="evidence" value="ECO:0007669"/>
    <property type="project" value="UniProtKB-KW"/>
</dbReference>
<keyword evidence="3" id="KW-0067">ATP-binding</keyword>
<dbReference type="InterPro" id="IPR004176">
    <property type="entry name" value="Clp_R_N"/>
</dbReference>
<keyword evidence="3" id="KW-0378">Hydrolase</keyword>
<evidence type="ECO:0000256" key="1">
    <source>
        <dbReference type="PROSITE-ProRule" id="PRU01251"/>
    </source>
</evidence>
<keyword evidence="3" id="KW-0645">Protease</keyword>
<dbReference type="Pfam" id="PF02861">
    <property type="entry name" value="Clp_N"/>
    <property type="match status" value="2"/>
</dbReference>
<dbReference type="GO" id="GO:0005524">
    <property type="term" value="F:ATP binding"/>
    <property type="evidence" value="ECO:0007669"/>
    <property type="project" value="UniProtKB-KW"/>
</dbReference>
<dbReference type="GO" id="GO:0008233">
    <property type="term" value="F:peptidase activity"/>
    <property type="evidence" value="ECO:0007669"/>
    <property type="project" value="UniProtKB-KW"/>
</dbReference>
<gene>
    <name evidence="3" type="ORF">HD597_011591</name>
</gene>